<proteinExistence type="predicted"/>
<evidence type="ECO:0000256" key="1">
    <source>
        <dbReference type="ARBA" id="ARBA00004127"/>
    </source>
</evidence>
<organism evidence="6 7">
    <name type="scientific">Eiseniibacteriota bacterium</name>
    <dbReference type="NCBI Taxonomy" id="2212470"/>
    <lineage>
        <taxon>Bacteria</taxon>
        <taxon>Candidatus Eiseniibacteriota</taxon>
    </lineage>
</organism>
<comment type="subcellular location">
    <subcellularLocation>
        <location evidence="1">Endomembrane system</location>
        <topology evidence="1">Multi-pass membrane protein</topology>
    </subcellularLocation>
</comment>
<evidence type="ECO:0000313" key="7">
    <source>
        <dbReference type="Proteomes" id="UP000317691"/>
    </source>
</evidence>
<keyword evidence="4 5" id="KW-0472">Membrane</keyword>
<evidence type="ECO:0000256" key="2">
    <source>
        <dbReference type="ARBA" id="ARBA00022692"/>
    </source>
</evidence>
<feature type="transmembrane region" description="Helical" evidence="5">
    <location>
        <begin position="44"/>
        <end position="67"/>
    </location>
</feature>
<evidence type="ECO:0000313" key="6">
    <source>
        <dbReference type="EMBL" id="TMQ64659.1"/>
    </source>
</evidence>
<dbReference type="GO" id="GO:0032259">
    <property type="term" value="P:methylation"/>
    <property type="evidence" value="ECO:0007669"/>
    <property type="project" value="UniProtKB-KW"/>
</dbReference>
<gene>
    <name evidence="6" type="ORF">E6K79_06325</name>
</gene>
<comment type="caution">
    <text evidence="6">The sequence shown here is derived from an EMBL/GenBank/DDBJ whole genome shotgun (WGS) entry which is preliminary data.</text>
</comment>
<dbReference type="InterPro" id="IPR007318">
    <property type="entry name" value="Phopholipid_MeTrfase"/>
</dbReference>
<keyword evidence="6" id="KW-0489">Methyltransferase</keyword>
<dbReference type="GO" id="GO:0012505">
    <property type="term" value="C:endomembrane system"/>
    <property type="evidence" value="ECO:0007669"/>
    <property type="project" value="UniProtKB-SubCell"/>
</dbReference>
<sequence>MEPASDTAHLPIPPPLLYFIPFLIGILLHHLVGGDRVPASALPAARIAGAVFIAIGLAINVSAWIAFHRVRTPVMPTRPTTAIATTGPYRFTRNPLYLSLAVIYLGAALLLGYLWPVLFLPLAVVLIARLVIAREETYLEGKFGAEYASYRDSVRRWF</sequence>
<dbReference type="GO" id="GO:0008168">
    <property type="term" value="F:methyltransferase activity"/>
    <property type="evidence" value="ECO:0007669"/>
    <property type="project" value="UniProtKB-KW"/>
</dbReference>
<evidence type="ECO:0000256" key="4">
    <source>
        <dbReference type="ARBA" id="ARBA00023136"/>
    </source>
</evidence>
<dbReference type="AlphaFoldDB" id="A0A538TM00"/>
<dbReference type="Gene3D" id="1.20.120.1630">
    <property type="match status" value="1"/>
</dbReference>
<dbReference type="Pfam" id="PF04191">
    <property type="entry name" value="PEMT"/>
    <property type="match status" value="1"/>
</dbReference>
<dbReference type="PANTHER" id="PTHR12714:SF24">
    <property type="entry name" value="SLR1182 PROTEIN"/>
    <property type="match status" value="1"/>
</dbReference>
<evidence type="ECO:0000256" key="5">
    <source>
        <dbReference type="SAM" id="Phobius"/>
    </source>
</evidence>
<evidence type="ECO:0000256" key="3">
    <source>
        <dbReference type="ARBA" id="ARBA00022989"/>
    </source>
</evidence>
<protein>
    <submittedName>
        <fullName evidence="6">Isoprenylcysteine carboxylmethyltransferase family protein</fullName>
    </submittedName>
</protein>
<dbReference type="EMBL" id="VBOZ01000017">
    <property type="protein sequence ID" value="TMQ64659.1"/>
    <property type="molecule type" value="Genomic_DNA"/>
</dbReference>
<keyword evidence="2 5" id="KW-0812">Transmembrane</keyword>
<accession>A0A538TM00</accession>
<dbReference type="PANTHER" id="PTHR12714">
    <property type="entry name" value="PROTEIN-S ISOPRENYLCYSTEINE O-METHYLTRANSFERASE"/>
    <property type="match status" value="1"/>
</dbReference>
<keyword evidence="6" id="KW-0808">Transferase</keyword>
<reference evidence="6 7" key="1">
    <citation type="journal article" date="2019" name="Nat. Microbiol.">
        <title>Mediterranean grassland soil C-N compound turnover is dependent on rainfall and depth, and is mediated by genomically divergent microorganisms.</title>
        <authorList>
            <person name="Diamond S."/>
            <person name="Andeer P.F."/>
            <person name="Li Z."/>
            <person name="Crits-Christoph A."/>
            <person name="Burstein D."/>
            <person name="Anantharaman K."/>
            <person name="Lane K.R."/>
            <person name="Thomas B.C."/>
            <person name="Pan C."/>
            <person name="Northen T.R."/>
            <person name="Banfield J.F."/>
        </authorList>
    </citation>
    <scope>NUCLEOTIDE SEQUENCE [LARGE SCALE GENOMIC DNA]</scope>
    <source>
        <strain evidence="6">WS_9</strain>
    </source>
</reference>
<dbReference type="Proteomes" id="UP000317691">
    <property type="component" value="Unassembled WGS sequence"/>
</dbReference>
<feature type="transmembrane region" description="Helical" evidence="5">
    <location>
        <begin position="101"/>
        <end position="132"/>
    </location>
</feature>
<name>A0A538TM00_UNCEI</name>
<keyword evidence="3 5" id="KW-1133">Transmembrane helix</keyword>
<feature type="transmembrane region" description="Helical" evidence="5">
    <location>
        <begin position="12"/>
        <end position="32"/>
    </location>
</feature>